<dbReference type="InterPro" id="IPR013216">
    <property type="entry name" value="Methyltransf_11"/>
</dbReference>
<feature type="domain" description="Methyltransferase type 11" evidence="1">
    <location>
        <begin position="57"/>
        <end position="103"/>
    </location>
</feature>
<dbReference type="Gene3D" id="3.40.50.150">
    <property type="entry name" value="Vaccinia Virus protein VP39"/>
    <property type="match status" value="1"/>
</dbReference>
<reference evidence="2 3" key="1">
    <citation type="submission" date="2022-07" db="EMBL/GenBank/DDBJ databases">
        <title>Fecal culturing of patients with breast cancer.</title>
        <authorList>
            <person name="Teng N.M.Y."/>
            <person name="Kiu R."/>
            <person name="Evans R."/>
            <person name="Baker D.J."/>
            <person name="Zenner C."/>
            <person name="Robinson S.D."/>
            <person name="Hall L.J."/>
        </authorList>
    </citation>
    <scope>NUCLEOTIDE SEQUENCE [LARGE SCALE GENOMIC DNA]</scope>
    <source>
        <strain evidence="2 3">LH1063</strain>
    </source>
</reference>
<organism evidence="2 3">
    <name type="scientific">Coprobacter tertius</name>
    <dbReference type="NCBI Taxonomy" id="2944915"/>
    <lineage>
        <taxon>Bacteria</taxon>
        <taxon>Pseudomonadati</taxon>
        <taxon>Bacteroidota</taxon>
        <taxon>Bacteroidia</taxon>
        <taxon>Bacteroidales</taxon>
        <taxon>Barnesiellaceae</taxon>
        <taxon>Coprobacter</taxon>
    </lineage>
</organism>
<dbReference type="GO" id="GO:0008168">
    <property type="term" value="F:methyltransferase activity"/>
    <property type="evidence" value="ECO:0007669"/>
    <property type="project" value="UniProtKB-KW"/>
</dbReference>
<gene>
    <name evidence="2" type="ORF">NMU02_12635</name>
</gene>
<comment type="caution">
    <text evidence="2">The sequence shown here is derived from an EMBL/GenBank/DDBJ whole genome shotgun (WGS) entry which is preliminary data.</text>
</comment>
<sequence length="255" mass="30383">MKVRNPIDRDDLKIKKKDKVLEVGSGHNPTFRSDVVVDKYIDSNYHRSDNIMIYPHQAFINADGANMPFKDKEFDYVICNQVIEHVDDPLLFVKELQRVAKRGYIELPSLIGESLFPKKSHKWVCLEIDNKLVFYEKDKLPKLYPDYGRTFLNFLPYQSLALRVFHLSYHQSDFIKYEWKDTIDIIVNSEDPYYKNYFLEPWSEEMSQKIFPVRSLFCDVRIFIKVTTHLIKGMINRRLHSQSPISLEEYKSMRK</sequence>
<accession>A0ABT1MMF8</accession>
<evidence type="ECO:0000259" key="1">
    <source>
        <dbReference type="Pfam" id="PF08241"/>
    </source>
</evidence>
<keyword evidence="2" id="KW-0489">Methyltransferase</keyword>
<evidence type="ECO:0000313" key="2">
    <source>
        <dbReference type="EMBL" id="MCP9612938.1"/>
    </source>
</evidence>
<name>A0ABT1MMF8_9BACT</name>
<keyword evidence="3" id="KW-1185">Reference proteome</keyword>
<dbReference type="SUPFAM" id="SSF53335">
    <property type="entry name" value="S-adenosyl-L-methionine-dependent methyltransferases"/>
    <property type="match status" value="1"/>
</dbReference>
<dbReference type="Pfam" id="PF08241">
    <property type="entry name" value="Methyltransf_11"/>
    <property type="match status" value="1"/>
</dbReference>
<dbReference type="InterPro" id="IPR029063">
    <property type="entry name" value="SAM-dependent_MTases_sf"/>
</dbReference>
<protein>
    <submittedName>
        <fullName evidence="2">Class I SAM-dependent methyltransferase</fullName>
    </submittedName>
</protein>
<keyword evidence="2" id="KW-0808">Transferase</keyword>
<dbReference type="EMBL" id="JANDHW010000017">
    <property type="protein sequence ID" value="MCP9612938.1"/>
    <property type="molecule type" value="Genomic_DNA"/>
</dbReference>
<dbReference type="GO" id="GO:0032259">
    <property type="term" value="P:methylation"/>
    <property type="evidence" value="ECO:0007669"/>
    <property type="project" value="UniProtKB-KW"/>
</dbReference>
<dbReference type="RefSeq" id="WP_255028320.1">
    <property type="nucleotide sequence ID" value="NZ_JANDHW010000017.1"/>
</dbReference>
<proteinExistence type="predicted"/>
<evidence type="ECO:0000313" key="3">
    <source>
        <dbReference type="Proteomes" id="UP001205603"/>
    </source>
</evidence>
<dbReference type="Proteomes" id="UP001205603">
    <property type="component" value="Unassembled WGS sequence"/>
</dbReference>